<dbReference type="InterPro" id="IPR005828">
    <property type="entry name" value="MFS_sugar_transport-like"/>
</dbReference>
<evidence type="ECO:0000256" key="1">
    <source>
        <dbReference type="ARBA" id="ARBA00004141"/>
    </source>
</evidence>
<name>A0A1U7LWY2_NEOID</name>
<dbReference type="PROSITE" id="PS00217">
    <property type="entry name" value="SUGAR_TRANSPORT_2"/>
    <property type="match status" value="1"/>
</dbReference>
<dbReference type="OMA" id="TEPMNRY"/>
<proteinExistence type="inferred from homology"/>
<keyword evidence="4 8" id="KW-0812">Transmembrane</keyword>
<dbReference type="STRING" id="1198029.A0A1U7LWY2"/>
<keyword evidence="11" id="KW-1185">Reference proteome</keyword>
<evidence type="ECO:0000256" key="2">
    <source>
        <dbReference type="ARBA" id="ARBA00010992"/>
    </source>
</evidence>
<accession>A0A1U7LWY2</accession>
<comment type="subcellular location">
    <subcellularLocation>
        <location evidence="1">Membrane</location>
        <topology evidence="1">Multi-pass membrane protein</topology>
    </subcellularLocation>
</comment>
<evidence type="ECO:0000256" key="4">
    <source>
        <dbReference type="ARBA" id="ARBA00022692"/>
    </source>
</evidence>
<gene>
    <name evidence="10" type="ORF">NEOLI_000425</name>
</gene>
<dbReference type="GO" id="GO:0015791">
    <property type="term" value="P:polyol transmembrane transport"/>
    <property type="evidence" value="ECO:0007669"/>
    <property type="project" value="UniProtKB-ARBA"/>
</dbReference>
<dbReference type="OrthoDB" id="5290825at2759"/>
<evidence type="ECO:0000256" key="3">
    <source>
        <dbReference type="ARBA" id="ARBA00022448"/>
    </source>
</evidence>
<reference evidence="10 11" key="1">
    <citation type="submission" date="2016-04" db="EMBL/GenBank/DDBJ databases">
        <title>Evolutionary innovation and constraint leading to complex multicellularity in the Ascomycota.</title>
        <authorList>
            <person name="Cisse O."/>
            <person name="Nguyen A."/>
            <person name="Hewitt D.A."/>
            <person name="Jedd G."/>
            <person name="Stajich J.E."/>
        </authorList>
    </citation>
    <scope>NUCLEOTIDE SEQUENCE [LARGE SCALE GENOMIC DNA]</scope>
    <source>
        <strain evidence="10 11">DAH-3</strain>
    </source>
</reference>
<feature type="transmembrane region" description="Helical" evidence="8">
    <location>
        <begin position="444"/>
        <end position="466"/>
    </location>
</feature>
<dbReference type="PANTHER" id="PTHR48020:SF26">
    <property type="entry name" value="MYO-INOSITOL TRANSPORTER, PUTATIVE (AFU_ORTHOLOGUE AFUA_4G01560)-RELATED"/>
    <property type="match status" value="1"/>
</dbReference>
<dbReference type="Gene3D" id="1.20.1250.20">
    <property type="entry name" value="MFS general substrate transporter like domains"/>
    <property type="match status" value="1"/>
</dbReference>
<dbReference type="GO" id="GO:0022857">
    <property type="term" value="F:transmembrane transporter activity"/>
    <property type="evidence" value="ECO:0007669"/>
    <property type="project" value="InterPro"/>
</dbReference>
<keyword evidence="5 8" id="KW-1133">Transmembrane helix</keyword>
<feature type="transmembrane region" description="Helical" evidence="8">
    <location>
        <begin position="168"/>
        <end position="188"/>
    </location>
</feature>
<feature type="transmembrane region" description="Helical" evidence="8">
    <location>
        <begin position="200"/>
        <end position="218"/>
    </location>
</feature>
<dbReference type="PROSITE" id="PS50850">
    <property type="entry name" value="MFS"/>
    <property type="match status" value="1"/>
</dbReference>
<comment type="similarity">
    <text evidence="2 7">Belongs to the major facilitator superfamily. Sugar transporter (TC 2.A.1.1) family.</text>
</comment>
<evidence type="ECO:0000256" key="6">
    <source>
        <dbReference type="ARBA" id="ARBA00023136"/>
    </source>
</evidence>
<feature type="transmembrane region" description="Helical" evidence="8">
    <location>
        <begin position="382"/>
        <end position="404"/>
    </location>
</feature>
<dbReference type="GO" id="GO:0016020">
    <property type="term" value="C:membrane"/>
    <property type="evidence" value="ECO:0007669"/>
    <property type="project" value="UniProtKB-SubCell"/>
</dbReference>
<feature type="domain" description="Major facilitator superfamily (MFS) profile" evidence="9">
    <location>
        <begin position="125"/>
        <end position="565"/>
    </location>
</feature>
<feature type="transmembrane region" description="Helical" evidence="8">
    <location>
        <begin position="472"/>
        <end position="490"/>
    </location>
</feature>
<comment type="caution">
    <text evidence="10">The sequence shown here is derived from an EMBL/GenBank/DDBJ whole genome shotgun (WGS) entry which is preliminary data.</text>
</comment>
<dbReference type="EMBL" id="LXFE01000119">
    <property type="protein sequence ID" value="OLL27129.1"/>
    <property type="molecule type" value="Genomic_DNA"/>
</dbReference>
<feature type="transmembrane region" description="Helical" evidence="8">
    <location>
        <begin position="416"/>
        <end position="437"/>
    </location>
</feature>
<dbReference type="FunFam" id="1.20.1250.20:FF:000100">
    <property type="entry name" value="MFS sugar transporter, putative"/>
    <property type="match status" value="1"/>
</dbReference>
<dbReference type="InterPro" id="IPR020846">
    <property type="entry name" value="MFS_dom"/>
</dbReference>
<sequence>MPGNAYDEGLAIPASMTAEKQRLSDPVQKELGFIPNGDPELLENPLVGIPADALRRNVREFCESKGLEDKIDLFTKGAFVAQNPDKYAELDEITGTIVGLTQEDIRALDDEINHKWRQPRELYYLVVLCSMCAIVQGMDETVVNGAQIFYKKHFKLEPPYMSQSKSSWLVGLINSAPYLCCAVLGCWITEPLNNLLGRRGVIFLSCLVAGAASIWEGVANSWVNLFMARFVLGLGIGSKSTTVPVYAAECAPTSIRGALVMQWQVWTAFGIMLGYIVDVAFLNVRENLAWRLMLGSTVIAPIFVCLQVYFCPESPRWLIKKNRYREAFDSFNRIRGTQLQAARDLYLVHVNVKLEVEAQRGRNQLIDLFCVPRIRRATLASFIVMFMQQFCGVNVIAYYSSVIFTEDGGLSDQTGMLASLGGGIINWIFAIPAIYTIDTFGRRNLLLVTFPLMSAFLFLTGFSFFIEDKNSRLASVAVFIYLFWAVYSPGEGPVPFTYSAEAFPLYIRDIGMSWATATCWFFNFVLSITWPSLRDAFTVQGAFSWYASWCLIGWVLVFFFVPETKALSLEELDRVFSIPTTLHAAYQFRVGKWWFRKTILRQRVGEKERLYSHEVKPESRRGV</sequence>
<dbReference type="NCBIfam" id="TIGR00879">
    <property type="entry name" value="SP"/>
    <property type="match status" value="1"/>
</dbReference>
<dbReference type="Proteomes" id="UP000186594">
    <property type="component" value="Unassembled WGS sequence"/>
</dbReference>
<keyword evidence="6 8" id="KW-0472">Membrane</keyword>
<dbReference type="AlphaFoldDB" id="A0A1U7LWY2"/>
<dbReference type="InterPro" id="IPR003663">
    <property type="entry name" value="Sugar/inositol_transpt"/>
</dbReference>
<dbReference type="SUPFAM" id="SSF103473">
    <property type="entry name" value="MFS general substrate transporter"/>
    <property type="match status" value="1"/>
</dbReference>
<keyword evidence="3 7" id="KW-0813">Transport</keyword>
<protein>
    <submittedName>
        <fullName evidence="10">Putative polyol transporter 1</fullName>
    </submittedName>
</protein>
<evidence type="ECO:0000256" key="7">
    <source>
        <dbReference type="RuleBase" id="RU003346"/>
    </source>
</evidence>
<evidence type="ECO:0000259" key="9">
    <source>
        <dbReference type="PROSITE" id="PS50850"/>
    </source>
</evidence>
<feature type="transmembrane region" description="Helical" evidence="8">
    <location>
        <begin position="263"/>
        <end position="282"/>
    </location>
</feature>
<evidence type="ECO:0000313" key="10">
    <source>
        <dbReference type="EMBL" id="OLL27129.1"/>
    </source>
</evidence>
<dbReference type="PANTHER" id="PTHR48020">
    <property type="entry name" value="PROTON MYO-INOSITOL COTRANSPORTER"/>
    <property type="match status" value="1"/>
</dbReference>
<dbReference type="PRINTS" id="PR00171">
    <property type="entry name" value="SUGRTRNSPORT"/>
</dbReference>
<dbReference type="InterPro" id="IPR005829">
    <property type="entry name" value="Sugar_transporter_CS"/>
</dbReference>
<feature type="transmembrane region" description="Helical" evidence="8">
    <location>
        <begin position="542"/>
        <end position="561"/>
    </location>
</feature>
<evidence type="ECO:0000256" key="8">
    <source>
        <dbReference type="SAM" id="Phobius"/>
    </source>
</evidence>
<organism evidence="10 11">
    <name type="scientific">Neolecta irregularis (strain DAH-3)</name>
    <dbReference type="NCBI Taxonomy" id="1198029"/>
    <lineage>
        <taxon>Eukaryota</taxon>
        <taxon>Fungi</taxon>
        <taxon>Dikarya</taxon>
        <taxon>Ascomycota</taxon>
        <taxon>Taphrinomycotina</taxon>
        <taxon>Neolectales</taxon>
        <taxon>Neolectaceae</taxon>
        <taxon>Neolecta</taxon>
    </lineage>
</organism>
<feature type="transmembrane region" description="Helical" evidence="8">
    <location>
        <begin position="511"/>
        <end position="530"/>
    </location>
</feature>
<dbReference type="InterPro" id="IPR036259">
    <property type="entry name" value="MFS_trans_sf"/>
</dbReference>
<dbReference type="Pfam" id="PF00083">
    <property type="entry name" value="Sugar_tr"/>
    <property type="match status" value="1"/>
</dbReference>
<dbReference type="GO" id="GO:0015798">
    <property type="term" value="P:myo-inositol transport"/>
    <property type="evidence" value="ECO:0007669"/>
    <property type="project" value="UniProtKB-ARBA"/>
</dbReference>
<evidence type="ECO:0000256" key="5">
    <source>
        <dbReference type="ARBA" id="ARBA00022989"/>
    </source>
</evidence>
<dbReference type="InterPro" id="IPR050814">
    <property type="entry name" value="Myo-inositol_Transporter"/>
</dbReference>
<evidence type="ECO:0000313" key="11">
    <source>
        <dbReference type="Proteomes" id="UP000186594"/>
    </source>
</evidence>